<feature type="transmembrane region" description="Helical" evidence="7">
    <location>
        <begin position="341"/>
        <end position="362"/>
    </location>
</feature>
<accession>A0A502C9P0</accession>
<keyword evidence="2" id="KW-1003">Cell membrane</keyword>
<comment type="similarity">
    <text evidence="6">Belongs to the ABC-4 integral membrane protein family.</text>
</comment>
<keyword evidence="4 7" id="KW-1133">Transmembrane helix</keyword>
<feature type="transmembrane region" description="Helical" evidence="7">
    <location>
        <begin position="15"/>
        <end position="38"/>
    </location>
</feature>
<evidence type="ECO:0000256" key="4">
    <source>
        <dbReference type="ARBA" id="ARBA00022989"/>
    </source>
</evidence>
<dbReference type="GO" id="GO:0005886">
    <property type="term" value="C:plasma membrane"/>
    <property type="evidence" value="ECO:0007669"/>
    <property type="project" value="UniProtKB-SubCell"/>
</dbReference>
<keyword evidence="3 7" id="KW-0812">Transmembrane</keyword>
<dbReference type="Pfam" id="PF02687">
    <property type="entry name" value="FtsX"/>
    <property type="match status" value="1"/>
</dbReference>
<comment type="subcellular location">
    <subcellularLocation>
        <location evidence="1">Cell membrane</location>
        <topology evidence="1">Multi-pass membrane protein</topology>
    </subcellularLocation>
</comment>
<name>A0A502C9P0_9GAMM</name>
<keyword evidence="10" id="KW-1185">Reference proteome</keyword>
<dbReference type="RefSeq" id="WP_140652134.1">
    <property type="nucleotide sequence ID" value="NZ_RCZO01000005.1"/>
</dbReference>
<dbReference type="InterPro" id="IPR050250">
    <property type="entry name" value="Macrolide_Exporter_MacB"/>
</dbReference>
<protein>
    <submittedName>
        <fullName evidence="9">FtsX-like permease family protein</fullName>
    </submittedName>
</protein>
<evidence type="ECO:0000256" key="7">
    <source>
        <dbReference type="SAM" id="Phobius"/>
    </source>
</evidence>
<dbReference type="Proteomes" id="UP000319486">
    <property type="component" value="Unassembled WGS sequence"/>
</dbReference>
<gene>
    <name evidence="9" type="ORF">EAH88_09905</name>
</gene>
<dbReference type="EMBL" id="RCZO01000005">
    <property type="protein sequence ID" value="TPG08719.1"/>
    <property type="molecule type" value="Genomic_DNA"/>
</dbReference>
<evidence type="ECO:0000256" key="5">
    <source>
        <dbReference type="ARBA" id="ARBA00023136"/>
    </source>
</evidence>
<evidence type="ECO:0000256" key="6">
    <source>
        <dbReference type="ARBA" id="ARBA00038076"/>
    </source>
</evidence>
<organism evidence="9 10">
    <name type="scientific">Rhodanobacter glycinis</name>
    <dbReference type="NCBI Taxonomy" id="582702"/>
    <lineage>
        <taxon>Bacteria</taxon>
        <taxon>Pseudomonadati</taxon>
        <taxon>Pseudomonadota</taxon>
        <taxon>Gammaproteobacteria</taxon>
        <taxon>Lysobacterales</taxon>
        <taxon>Rhodanobacteraceae</taxon>
        <taxon>Rhodanobacter</taxon>
    </lineage>
</organism>
<dbReference type="InterPro" id="IPR003838">
    <property type="entry name" value="ABC3_permease_C"/>
</dbReference>
<feature type="domain" description="ABC3 transporter permease C-terminal" evidence="8">
    <location>
        <begin position="292"/>
        <end position="401"/>
    </location>
</feature>
<evidence type="ECO:0000256" key="1">
    <source>
        <dbReference type="ARBA" id="ARBA00004651"/>
    </source>
</evidence>
<dbReference type="PANTHER" id="PTHR30572:SF4">
    <property type="entry name" value="ABC TRANSPORTER PERMEASE YTRF"/>
    <property type="match status" value="1"/>
</dbReference>
<comment type="caution">
    <text evidence="9">The sequence shown here is derived from an EMBL/GenBank/DDBJ whole genome shotgun (WGS) entry which is preliminary data.</text>
</comment>
<feature type="transmembrane region" description="Helical" evidence="7">
    <location>
        <begin position="374"/>
        <end position="396"/>
    </location>
</feature>
<proteinExistence type="inferred from homology"/>
<evidence type="ECO:0000313" key="10">
    <source>
        <dbReference type="Proteomes" id="UP000319486"/>
    </source>
</evidence>
<sequence>MDILPILSTLRRHKLTSWLLILEIALTCAIVCNAVFLIGQRLQRMDMPSGVAEHELLQIQVADVTAPSNPYARMAEDVAVLRQVPGVISVASSNQVPFGTSSSNGNIRLDPAQPERTLFATTYFGENLVQTLGTRLVSGRDLKSDDFVDVETAMKGLGNGDSKSLPHVTLITQTLAERLWPGQNPLGRVIYLTPVVGLRVVGVVDSLVRPNAYDKAKAQYTMVVPIRMGANKDQSYLIRTRPEDRASVMAAALVALKKADPQRVVTTKRSFDEVRRKFFQDDRAMAGMLVGVIAALLIVTALGIVGLASFWVAQRRRTIGVRRALGATRRNILNYFQTENFLLATIGIALGMLLAYGINLFLMLHYELPRLPAVYFPVGAISLWLIGQLAVLGPALRAAAVPPVVATRSV</sequence>
<feature type="transmembrane region" description="Helical" evidence="7">
    <location>
        <begin position="285"/>
        <end position="313"/>
    </location>
</feature>
<evidence type="ECO:0000313" key="9">
    <source>
        <dbReference type="EMBL" id="TPG08719.1"/>
    </source>
</evidence>
<evidence type="ECO:0000256" key="3">
    <source>
        <dbReference type="ARBA" id="ARBA00022692"/>
    </source>
</evidence>
<dbReference type="AlphaFoldDB" id="A0A502C9P0"/>
<reference evidence="9 10" key="1">
    <citation type="journal article" date="2019" name="Environ. Microbiol.">
        <title>Species interactions and distinct microbial communities in high Arctic permafrost affected cryosols are associated with the CH4 and CO2 gas fluxes.</title>
        <authorList>
            <person name="Altshuler I."/>
            <person name="Hamel J."/>
            <person name="Turney S."/>
            <person name="Magnuson E."/>
            <person name="Levesque R."/>
            <person name="Greer C."/>
            <person name="Whyte L.G."/>
        </authorList>
    </citation>
    <scope>NUCLEOTIDE SEQUENCE [LARGE SCALE GENOMIC DNA]</scope>
    <source>
        <strain evidence="9 10">S13Y</strain>
    </source>
</reference>
<dbReference type="PANTHER" id="PTHR30572">
    <property type="entry name" value="MEMBRANE COMPONENT OF TRANSPORTER-RELATED"/>
    <property type="match status" value="1"/>
</dbReference>
<evidence type="ECO:0000259" key="8">
    <source>
        <dbReference type="Pfam" id="PF02687"/>
    </source>
</evidence>
<dbReference type="GO" id="GO:0022857">
    <property type="term" value="F:transmembrane transporter activity"/>
    <property type="evidence" value="ECO:0007669"/>
    <property type="project" value="TreeGrafter"/>
</dbReference>
<keyword evidence="5 7" id="KW-0472">Membrane</keyword>
<evidence type="ECO:0000256" key="2">
    <source>
        <dbReference type="ARBA" id="ARBA00022475"/>
    </source>
</evidence>